<dbReference type="PATRIC" id="fig|50340.43.peg.6062"/>
<name>A0A0N0E3Y0_9PSED</name>
<reference evidence="1 2" key="1">
    <citation type="journal article" date="2015" name="PLoS ONE">
        <title>Rice-Infecting Pseudomonas Genomes Are Highly Accessorized and Harbor Multiple Putative Virulence Mechanisms to Cause Sheath Brown Rot.</title>
        <authorList>
            <person name="Quibod I.L."/>
            <person name="Grande G."/>
            <person name="Oreiro E.G."/>
            <person name="Borja F.N."/>
            <person name="Dossa G.S."/>
            <person name="Mauleon R."/>
            <person name="Cruz C.V."/>
            <person name="Oliva R."/>
        </authorList>
    </citation>
    <scope>NUCLEOTIDE SEQUENCE [LARGE SCALE GENOMIC DNA]</scope>
    <source>
        <strain evidence="1 2">IRRI 6609</strain>
    </source>
</reference>
<dbReference type="AlphaFoldDB" id="A0A0N0E3Y0"/>
<dbReference type="InterPro" id="IPR006522">
    <property type="entry name" value="Phage_virion_morphogenesis"/>
</dbReference>
<evidence type="ECO:0000313" key="1">
    <source>
        <dbReference type="EMBL" id="KPA90613.1"/>
    </source>
</evidence>
<dbReference type="OrthoDB" id="2081253at2"/>
<evidence type="ECO:0000313" key="2">
    <source>
        <dbReference type="Proteomes" id="UP000037931"/>
    </source>
</evidence>
<protein>
    <submittedName>
        <fullName evidence="1">Phage virion morphogenesis protein, putative tail completion</fullName>
    </submittedName>
</protein>
<sequence>MAGAMINVELDDSRLGAALGELADRIGDLRVPLLDIAEYLHQSTDNRFSQQVAPDGSPWAPLAASTLARKRTNRILREDGNLQDTIRHRVTGNELEFGSDRPYAAIHQLGGKIEHAARSQQVYFREKNGVVGNRFVSRSRSNFAQWATRGAHSADIVARPYLGLSSDDDAEIIAIISDYLSSPLQG</sequence>
<dbReference type="STRING" id="50340.PF66_02674"/>
<proteinExistence type="predicted"/>
<keyword evidence="2" id="KW-1185">Reference proteome</keyword>
<dbReference type="NCBIfam" id="TIGR01635">
    <property type="entry name" value="tail_comp_S"/>
    <property type="match status" value="1"/>
</dbReference>
<dbReference type="Pfam" id="PF05069">
    <property type="entry name" value="Phage_tail_S"/>
    <property type="match status" value="1"/>
</dbReference>
<gene>
    <name evidence="1" type="ORF">PF66_02674</name>
</gene>
<dbReference type="EMBL" id="JSYZ01000009">
    <property type="protein sequence ID" value="KPA90613.1"/>
    <property type="molecule type" value="Genomic_DNA"/>
</dbReference>
<dbReference type="Proteomes" id="UP000037931">
    <property type="component" value="Unassembled WGS sequence"/>
</dbReference>
<organism evidence="1 2">
    <name type="scientific">Pseudomonas asplenii</name>
    <dbReference type="NCBI Taxonomy" id="53407"/>
    <lineage>
        <taxon>Bacteria</taxon>
        <taxon>Pseudomonadati</taxon>
        <taxon>Pseudomonadota</taxon>
        <taxon>Gammaproteobacteria</taxon>
        <taxon>Pseudomonadales</taxon>
        <taxon>Pseudomonadaceae</taxon>
        <taxon>Pseudomonas</taxon>
    </lineage>
</organism>
<accession>A0A0N0E3Y0</accession>
<comment type="caution">
    <text evidence="1">The sequence shown here is derived from an EMBL/GenBank/DDBJ whole genome shotgun (WGS) entry which is preliminary data.</text>
</comment>